<evidence type="ECO:0000259" key="5">
    <source>
        <dbReference type="PROSITE" id="PS51755"/>
    </source>
</evidence>
<dbReference type="AlphaFoldDB" id="A0A2S9VC01"/>
<organism evidence="6 7">
    <name type="scientific">Alteromonas alba</name>
    <dbReference type="NCBI Taxonomy" id="2079529"/>
    <lineage>
        <taxon>Bacteria</taxon>
        <taxon>Pseudomonadati</taxon>
        <taxon>Pseudomonadota</taxon>
        <taxon>Gammaproteobacteria</taxon>
        <taxon>Alteromonadales</taxon>
        <taxon>Alteromonadaceae</taxon>
        <taxon>Alteromonas/Salinimonas group</taxon>
        <taxon>Alteromonas</taxon>
    </lineage>
</organism>
<keyword evidence="7" id="KW-1185">Reference proteome</keyword>
<dbReference type="RefSeq" id="WP_105934211.1">
    <property type="nucleotide sequence ID" value="NZ_PVNP01000076.1"/>
</dbReference>
<keyword evidence="3" id="KW-0472">Membrane</keyword>
<dbReference type="PANTHER" id="PTHR48111:SF11">
    <property type="entry name" value="TWO-COMPONENT RESPONSE REGULATOR"/>
    <property type="match status" value="1"/>
</dbReference>
<feature type="transmembrane region" description="Helical" evidence="3">
    <location>
        <begin position="167"/>
        <end position="187"/>
    </location>
</feature>
<feature type="chain" id="PRO_5015715384" description="OmpR/PhoB-type domain-containing protein" evidence="4">
    <location>
        <begin position="25"/>
        <end position="304"/>
    </location>
</feature>
<dbReference type="SUPFAM" id="SSF46894">
    <property type="entry name" value="C-terminal effector domain of the bipartite response regulators"/>
    <property type="match status" value="1"/>
</dbReference>
<dbReference type="Pfam" id="PF00486">
    <property type="entry name" value="Trans_reg_C"/>
    <property type="match status" value="1"/>
</dbReference>
<dbReference type="InterPro" id="IPR039420">
    <property type="entry name" value="WalR-like"/>
</dbReference>
<dbReference type="CDD" id="cd00383">
    <property type="entry name" value="trans_reg_C"/>
    <property type="match status" value="1"/>
</dbReference>
<accession>A0A2S9VC01</accession>
<dbReference type="InterPro" id="IPR001867">
    <property type="entry name" value="OmpR/PhoB-type_DNA-bd"/>
</dbReference>
<evidence type="ECO:0000256" key="3">
    <source>
        <dbReference type="SAM" id="Phobius"/>
    </source>
</evidence>
<sequence>MSRFIIVLALFVAMLEIVPQLALASPNNTEINEYLQSELQHIATLNERSDVAGTRLYISASPVINSAIIWQADGEQHYPATAQVLHVLDQPVIAAEKRLKALAELARPWRAEKADASGAELFYCYRTQQIICALLSVEQLATLFSVSPDEINQQLALADTEVPNHNWVTWGVAALAILGISAGSVLFSRRQQPAKATQTRHQEAGFRLGDLTIYPKQLRALRQDLAIDLTDRDVKLLQHFANHPCEVITKQALYDAVWGREFMPNSRALEQHIITLRKKLDPEKKLPTVIETVHGQGYRFSPPA</sequence>
<evidence type="ECO:0000313" key="7">
    <source>
        <dbReference type="Proteomes" id="UP000238949"/>
    </source>
</evidence>
<dbReference type="GO" id="GO:0000156">
    <property type="term" value="F:phosphorelay response regulator activity"/>
    <property type="evidence" value="ECO:0007669"/>
    <property type="project" value="TreeGrafter"/>
</dbReference>
<keyword evidence="3" id="KW-1133">Transmembrane helix</keyword>
<dbReference type="PANTHER" id="PTHR48111">
    <property type="entry name" value="REGULATOR OF RPOS"/>
    <property type="match status" value="1"/>
</dbReference>
<dbReference type="GO" id="GO:0000976">
    <property type="term" value="F:transcription cis-regulatory region binding"/>
    <property type="evidence" value="ECO:0007669"/>
    <property type="project" value="TreeGrafter"/>
</dbReference>
<keyword evidence="3" id="KW-0812">Transmembrane</keyword>
<feature type="domain" description="OmpR/PhoB-type" evidence="5">
    <location>
        <begin position="203"/>
        <end position="302"/>
    </location>
</feature>
<protein>
    <recommendedName>
        <fullName evidence="5">OmpR/PhoB-type domain-containing protein</fullName>
    </recommendedName>
</protein>
<dbReference type="EMBL" id="PVNP01000076">
    <property type="protein sequence ID" value="PRO73964.1"/>
    <property type="molecule type" value="Genomic_DNA"/>
</dbReference>
<feature type="signal peptide" evidence="4">
    <location>
        <begin position="1"/>
        <end position="24"/>
    </location>
</feature>
<reference evidence="7" key="1">
    <citation type="journal article" date="2020" name="Int. J. Syst. Evol. Microbiol.">
        <title>Alteromonas alba sp. nov., a marine bacterium isolated from the seawater of the West Pacific Ocean.</title>
        <authorList>
            <person name="Sun C."/>
            <person name="Wu Y.-H."/>
            <person name="Xamxidin M."/>
            <person name="Cheng H."/>
            <person name="Xu X.-W."/>
        </authorList>
    </citation>
    <scope>NUCLEOTIDE SEQUENCE [LARGE SCALE GENOMIC DNA]</scope>
    <source>
        <strain evidence="7">190</strain>
    </source>
</reference>
<dbReference type="OrthoDB" id="6593698at2"/>
<dbReference type="PROSITE" id="PS51755">
    <property type="entry name" value="OMPR_PHOB"/>
    <property type="match status" value="1"/>
</dbReference>
<evidence type="ECO:0000256" key="4">
    <source>
        <dbReference type="SAM" id="SignalP"/>
    </source>
</evidence>
<dbReference type="SMART" id="SM00862">
    <property type="entry name" value="Trans_reg_C"/>
    <property type="match status" value="1"/>
</dbReference>
<comment type="caution">
    <text evidence="6">The sequence shown here is derived from an EMBL/GenBank/DDBJ whole genome shotgun (WGS) entry which is preliminary data.</text>
</comment>
<dbReference type="Gene3D" id="1.10.10.10">
    <property type="entry name" value="Winged helix-like DNA-binding domain superfamily/Winged helix DNA-binding domain"/>
    <property type="match status" value="1"/>
</dbReference>
<gene>
    <name evidence="6" type="ORF">C6Y40_08465</name>
</gene>
<keyword evidence="4" id="KW-0732">Signal</keyword>
<proteinExistence type="predicted"/>
<dbReference type="Proteomes" id="UP000238949">
    <property type="component" value="Unassembled WGS sequence"/>
</dbReference>
<keyword evidence="1 2" id="KW-0238">DNA-binding</keyword>
<dbReference type="InterPro" id="IPR016032">
    <property type="entry name" value="Sig_transdc_resp-reg_C-effctor"/>
</dbReference>
<name>A0A2S9VC01_9ALTE</name>
<dbReference type="InterPro" id="IPR036388">
    <property type="entry name" value="WH-like_DNA-bd_sf"/>
</dbReference>
<dbReference type="GO" id="GO:0006355">
    <property type="term" value="P:regulation of DNA-templated transcription"/>
    <property type="evidence" value="ECO:0007669"/>
    <property type="project" value="InterPro"/>
</dbReference>
<dbReference type="GO" id="GO:0032993">
    <property type="term" value="C:protein-DNA complex"/>
    <property type="evidence" value="ECO:0007669"/>
    <property type="project" value="TreeGrafter"/>
</dbReference>
<dbReference type="GO" id="GO:0005829">
    <property type="term" value="C:cytosol"/>
    <property type="evidence" value="ECO:0007669"/>
    <property type="project" value="TreeGrafter"/>
</dbReference>
<evidence type="ECO:0000313" key="6">
    <source>
        <dbReference type="EMBL" id="PRO73964.1"/>
    </source>
</evidence>
<evidence type="ECO:0000256" key="2">
    <source>
        <dbReference type="PROSITE-ProRule" id="PRU01091"/>
    </source>
</evidence>
<evidence type="ECO:0000256" key="1">
    <source>
        <dbReference type="ARBA" id="ARBA00023125"/>
    </source>
</evidence>
<feature type="DNA-binding region" description="OmpR/PhoB-type" evidence="2">
    <location>
        <begin position="203"/>
        <end position="302"/>
    </location>
</feature>